<dbReference type="Proteomes" id="UP000828390">
    <property type="component" value="Unassembled WGS sequence"/>
</dbReference>
<reference evidence="1" key="1">
    <citation type="journal article" date="2019" name="bioRxiv">
        <title>The Genome of the Zebra Mussel, Dreissena polymorpha: A Resource for Invasive Species Research.</title>
        <authorList>
            <person name="McCartney M.A."/>
            <person name="Auch B."/>
            <person name="Kono T."/>
            <person name="Mallez S."/>
            <person name="Zhang Y."/>
            <person name="Obille A."/>
            <person name="Becker A."/>
            <person name="Abrahante J.E."/>
            <person name="Garbe J."/>
            <person name="Badalamenti J.P."/>
            <person name="Herman A."/>
            <person name="Mangelson H."/>
            <person name="Liachko I."/>
            <person name="Sullivan S."/>
            <person name="Sone E.D."/>
            <person name="Koren S."/>
            <person name="Silverstein K.A.T."/>
            <person name="Beckman K.B."/>
            <person name="Gohl D.M."/>
        </authorList>
    </citation>
    <scope>NUCLEOTIDE SEQUENCE</scope>
    <source>
        <strain evidence="1">Duluth1</strain>
        <tissue evidence="1">Whole animal</tissue>
    </source>
</reference>
<dbReference type="AlphaFoldDB" id="A0A9D4D1A8"/>
<reference evidence="1" key="2">
    <citation type="submission" date="2020-11" db="EMBL/GenBank/DDBJ databases">
        <authorList>
            <person name="McCartney M.A."/>
            <person name="Auch B."/>
            <person name="Kono T."/>
            <person name="Mallez S."/>
            <person name="Becker A."/>
            <person name="Gohl D.M."/>
            <person name="Silverstein K.A.T."/>
            <person name="Koren S."/>
            <person name="Bechman K.B."/>
            <person name="Herman A."/>
            <person name="Abrahante J.E."/>
            <person name="Garbe J."/>
        </authorList>
    </citation>
    <scope>NUCLEOTIDE SEQUENCE</scope>
    <source>
        <strain evidence="1">Duluth1</strain>
        <tissue evidence="1">Whole animal</tissue>
    </source>
</reference>
<organism evidence="1 2">
    <name type="scientific">Dreissena polymorpha</name>
    <name type="common">Zebra mussel</name>
    <name type="synonym">Mytilus polymorpha</name>
    <dbReference type="NCBI Taxonomy" id="45954"/>
    <lineage>
        <taxon>Eukaryota</taxon>
        <taxon>Metazoa</taxon>
        <taxon>Spiralia</taxon>
        <taxon>Lophotrochozoa</taxon>
        <taxon>Mollusca</taxon>
        <taxon>Bivalvia</taxon>
        <taxon>Autobranchia</taxon>
        <taxon>Heteroconchia</taxon>
        <taxon>Euheterodonta</taxon>
        <taxon>Imparidentia</taxon>
        <taxon>Neoheterodontei</taxon>
        <taxon>Myida</taxon>
        <taxon>Dreissenoidea</taxon>
        <taxon>Dreissenidae</taxon>
        <taxon>Dreissena</taxon>
    </lineage>
</organism>
<proteinExistence type="predicted"/>
<sequence>MPVILDDVEPDLREKKRPHVRNILYPKEKLSPIQLGFCHWWLTYTNIQSARKSTAVAHREAGIYPKIWMSSWSPDIVGDFKGILLKRLKCG</sequence>
<dbReference type="EMBL" id="JAIWYP010000011">
    <property type="protein sequence ID" value="KAH3736056.1"/>
    <property type="molecule type" value="Genomic_DNA"/>
</dbReference>
<keyword evidence="2" id="KW-1185">Reference proteome</keyword>
<evidence type="ECO:0000313" key="2">
    <source>
        <dbReference type="Proteomes" id="UP000828390"/>
    </source>
</evidence>
<comment type="caution">
    <text evidence="1">The sequence shown here is derived from an EMBL/GenBank/DDBJ whole genome shotgun (WGS) entry which is preliminary data.</text>
</comment>
<name>A0A9D4D1A8_DREPO</name>
<accession>A0A9D4D1A8</accession>
<gene>
    <name evidence="1" type="ORF">DPMN_042616</name>
</gene>
<evidence type="ECO:0000313" key="1">
    <source>
        <dbReference type="EMBL" id="KAH3736056.1"/>
    </source>
</evidence>
<protein>
    <submittedName>
        <fullName evidence="1">Uncharacterized protein</fullName>
    </submittedName>
</protein>